<dbReference type="OrthoDB" id="3795605at2759"/>
<dbReference type="InParanoid" id="E5R4Y9"/>
<dbReference type="Proteomes" id="UP000002668">
    <property type="component" value="Genome"/>
</dbReference>
<protein>
    <submittedName>
        <fullName evidence="3">Predicted protein</fullName>
    </submittedName>
</protein>
<dbReference type="VEuPathDB" id="FungiDB:LEMA_P049680.1"/>
<dbReference type="STRING" id="985895.E5R4Y9"/>
<dbReference type="PANTHER" id="PTHR36223:SF1">
    <property type="entry name" value="TRANSCRIPTION ELONGATION FACTOR EAF N-TERMINAL DOMAIN-CONTAINING PROTEIN"/>
    <property type="match status" value="1"/>
</dbReference>
<evidence type="ECO:0000259" key="2">
    <source>
        <dbReference type="Pfam" id="PF25534"/>
    </source>
</evidence>
<organism evidence="4">
    <name type="scientific">Leptosphaeria maculans (strain JN3 / isolate v23.1.3 / race Av1-4-5-6-7-8)</name>
    <name type="common">Blackleg fungus</name>
    <name type="synonym">Phoma lingam</name>
    <dbReference type="NCBI Taxonomy" id="985895"/>
    <lineage>
        <taxon>Eukaryota</taxon>
        <taxon>Fungi</taxon>
        <taxon>Dikarya</taxon>
        <taxon>Ascomycota</taxon>
        <taxon>Pezizomycotina</taxon>
        <taxon>Dothideomycetes</taxon>
        <taxon>Pleosporomycetidae</taxon>
        <taxon>Pleosporales</taxon>
        <taxon>Pleosporineae</taxon>
        <taxon>Leptosphaeriaceae</taxon>
        <taxon>Plenodomus</taxon>
        <taxon>Plenodomus lingam/Leptosphaeria maculans species complex</taxon>
    </lineage>
</organism>
<accession>E5R4Y9</accession>
<keyword evidence="4" id="KW-1185">Reference proteome</keyword>
<dbReference type="HOGENOM" id="CLU_708005_0_0_1"/>
<dbReference type="GeneID" id="13284082"/>
<proteinExistence type="predicted"/>
<dbReference type="AlphaFoldDB" id="E5R4Y9"/>
<dbReference type="RefSeq" id="XP_003835627.1">
    <property type="nucleotide sequence ID" value="XM_003835579.1"/>
</dbReference>
<evidence type="ECO:0000313" key="4">
    <source>
        <dbReference type="Proteomes" id="UP000002668"/>
    </source>
</evidence>
<sequence>MPLHPDRPGLKCHVYCNGWALEEYDAPAHDAVKPLTVVKYIVAQEEVEYLAHVEFVEPFPHNTAVTVRTYVDGKPYSGTVINKPAGKSLSALGFEWFNGVVWKLRRFRFARTSIAENGPRHLSPTLRKQLNSAGTIRVKLSWFKKTGESSPSSKDGTFDLMGDLPKKAILEDYKSHQTLLGEPERSTKGCNCVYHGHSFKCAVFEFRYRSHSQILALVGNIQEQQSRPGWELDRTQPNLTQAPIVKQEPRIKQEPIVKEEPSGDLVIDLVSEDKATEDQNPNDKILVIISSDEESSSGEETNLSQVKGAKKSIVVKQERSKDVEEGDDTRGRRRSKRLAAGNAVQTYSQTHPLCKTEYAVDTSIETRGAHLVMSSVYMSLMFQMVFISLL</sequence>
<gene>
    <name evidence="3" type="ORF">LEMA_P049680.1</name>
</gene>
<name>E5R4Y9_LEPMJ</name>
<dbReference type="Pfam" id="PF25534">
    <property type="entry name" value="DUF7918"/>
    <property type="match status" value="1"/>
</dbReference>
<dbReference type="PANTHER" id="PTHR36223">
    <property type="entry name" value="BETA-LACTAMASE-TYPE TRANSPEPTIDASE FOLD DOMAIN CONTAINING PROTEIN"/>
    <property type="match status" value="1"/>
</dbReference>
<feature type="region of interest" description="Disordered" evidence="1">
    <location>
        <begin position="296"/>
        <end position="337"/>
    </location>
</feature>
<evidence type="ECO:0000313" key="3">
    <source>
        <dbReference type="EMBL" id="CBX92262.1"/>
    </source>
</evidence>
<reference evidence="4" key="1">
    <citation type="journal article" date="2011" name="Nat. Commun.">
        <title>Effector diversification within compartments of the Leptosphaeria maculans genome affected by Repeat-Induced Point mutations.</title>
        <authorList>
            <person name="Rouxel T."/>
            <person name="Grandaubert J."/>
            <person name="Hane J.K."/>
            <person name="Hoede C."/>
            <person name="van de Wouw A.P."/>
            <person name="Couloux A."/>
            <person name="Dominguez V."/>
            <person name="Anthouard V."/>
            <person name="Bally P."/>
            <person name="Bourras S."/>
            <person name="Cozijnsen A.J."/>
            <person name="Ciuffetti L.M."/>
            <person name="Degrave A."/>
            <person name="Dilmaghani A."/>
            <person name="Duret L."/>
            <person name="Fudal I."/>
            <person name="Goodwin S.B."/>
            <person name="Gout L."/>
            <person name="Glaser N."/>
            <person name="Linglin J."/>
            <person name="Kema G.H.J."/>
            <person name="Lapalu N."/>
            <person name="Lawrence C.B."/>
            <person name="May K."/>
            <person name="Meyer M."/>
            <person name="Ollivier B."/>
            <person name="Poulain J."/>
            <person name="Schoch C.L."/>
            <person name="Simon A."/>
            <person name="Spatafora J.W."/>
            <person name="Stachowiak A."/>
            <person name="Turgeon B.G."/>
            <person name="Tyler B.M."/>
            <person name="Vincent D."/>
            <person name="Weissenbach J."/>
            <person name="Amselem J."/>
            <person name="Quesneville H."/>
            <person name="Oliver R.P."/>
            <person name="Wincker P."/>
            <person name="Balesdent M.-H."/>
            <person name="Howlett B.J."/>
        </authorList>
    </citation>
    <scope>NUCLEOTIDE SEQUENCE [LARGE SCALE GENOMIC DNA]</scope>
    <source>
        <strain evidence="4">JN3 / isolate v23.1.3 / race Av1-4-5-6-7-8</strain>
    </source>
</reference>
<dbReference type="InterPro" id="IPR057678">
    <property type="entry name" value="DUF7918"/>
</dbReference>
<evidence type="ECO:0000256" key="1">
    <source>
        <dbReference type="SAM" id="MobiDB-lite"/>
    </source>
</evidence>
<feature type="domain" description="DUF7918" evidence="2">
    <location>
        <begin position="9"/>
        <end position="213"/>
    </location>
</feature>
<dbReference type="EMBL" id="FP929083">
    <property type="protein sequence ID" value="CBX92262.1"/>
    <property type="molecule type" value="Genomic_DNA"/>
</dbReference>